<comment type="subcellular location">
    <subcellularLocation>
        <location evidence="1">Membrane</location>
    </subcellularLocation>
</comment>
<evidence type="ECO:0000313" key="9">
    <source>
        <dbReference type="Proteomes" id="UP000005237"/>
    </source>
</evidence>
<dbReference type="SUPFAM" id="SSF81321">
    <property type="entry name" value="Family A G protein-coupled receptor-like"/>
    <property type="match status" value="2"/>
</dbReference>
<dbReference type="PANTHER" id="PTHR23017:SF3">
    <property type="entry name" value="G-PROTEIN COUPLED RECEPTORS FAMILY 1 PROFILE DOMAIN-CONTAINING PROTEIN"/>
    <property type="match status" value="1"/>
</dbReference>
<feature type="transmembrane region" description="Helical" evidence="6">
    <location>
        <begin position="268"/>
        <end position="287"/>
    </location>
</feature>
<evidence type="ECO:0000256" key="4">
    <source>
        <dbReference type="ARBA" id="ARBA00023136"/>
    </source>
</evidence>
<proteinExistence type="predicted"/>
<dbReference type="AlphaFoldDB" id="A0A8R1HTN4"/>
<dbReference type="Pfam" id="PF10328">
    <property type="entry name" value="7TM_GPCR_Srx"/>
    <property type="match status" value="2"/>
</dbReference>
<feature type="transmembrane region" description="Helical" evidence="6">
    <location>
        <begin position="190"/>
        <end position="210"/>
    </location>
</feature>
<feature type="transmembrane region" description="Helical" evidence="6">
    <location>
        <begin position="525"/>
        <end position="550"/>
    </location>
</feature>
<evidence type="ECO:0000256" key="6">
    <source>
        <dbReference type="SAM" id="Phobius"/>
    </source>
</evidence>
<evidence type="ECO:0000256" key="5">
    <source>
        <dbReference type="SAM" id="MobiDB-lite"/>
    </source>
</evidence>
<feature type="transmembrane region" description="Helical" evidence="6">
    <location>
        <begin position="601"/>
        <end position="620"/>
    </location>
</feature>
<feature type="transmembrane region" description="Helical" evidence="6">
    <location>
        <begin position="50"/>
        <end position="72"/>
    </location>
</feature>
<evidence type="ECO:0000259" key="7">
    <source>
        <dbReference type="PROSITE" id="PS50262"/>
    </source>
</evidence>
<organism evidence="8 9">
    <name type="scientific">Caenorhabditis japonica</name>
    <dbReference type="NCBI Taxonomy" id="281687"/>
    <lineage>
        <taxon>Eukaryota</taxon>
        <taxon>Metazoa</taxon>
        <taxon>Ecdysozoa</taxon>
        <taxon>Nematoda</taxon>
        <taxon>Chromadorea</taxon>
        <taxon>Rhabditida</taxon>
        <taxon>Rhabditina</taxon>
        <taxon>Rhabditomorpha</taxon>
        <taxon>Rhabditoidea</taxon>
        <taxon>Rhabditidae</taxon>
        <taxon>Peloderinae</taxon>
        <taxon>Caenorhabditis</taxon>
    </lineage>
</organism>
<evidence type="ECO:0000256" key="3">
    <source>
        <dbReference type="ARBA" id="ARBA00022989"/>
    </source>
</evidence>
<feature type="transmembrane region" description="Helical" evidence="6">
    <location>
        <begin position="562"/>
        <end position="581"/>
    </location>
</feature>
<dbReference type="PANTHER" id="PTHR23017">
    <property type="entry name" value="SERPENTINE RECEPTOR, CLASS X"/>
    <property type="match status" value="1"/>
</dbReference>
<feature type="transmembrane region" description="Helical" evidence="6">
    <location>
        <begin position="641"/>
        <end position="661"/>
    </location>
</feature>
<dbReference type="InterPro" id="IPR012340">
    <property type="entry name" value="NA-bd_OB-fold"/>
</dbReference>
<protein>
    <recommendedName>
        <fullName evidence="7">G-protein coupled receptors family 1 profile domain-containing protein</fullName>
    </recommendedName>
</protein>
<dbReference type="Gene3D" id="1.20.1070.10">
    <property type="entry name" value="Rhodopsin 7-helix transmembrane proteins"/>
    <property type="match status" value="2"/>
</dbReference>
<feature type="transmembrane region" description="Helical" evidence="6">
    <location>
        <begin position="134"/>
        <end position="154"/>
    </location>
</feature>
<accession>A0A8R1HTN4</accession>
<feature type="transmembrane region" description="Helical" evidence="6">
    <location>
        <begin position="739"/>
        <end position="761"/>
    </location>
</feature>
<evidence type="ECO:0000256" key="2">
    <source>
        <dbReference type="ARBA" id="ARBA00022692"/>
    </source>
</evidence>
<evidence type="ECO:0000313" key="8">
    <source>
        <dbReference type="EnsemblMetazoa" id="CJA07155a.1"/>
    </source>
</evidence>
<feature type="domain" description="G-protein coupled receptors family 1 profile" evidence="7">
    <location>
        <begin position="541"/>
        <end position="735"/>
    </location>
</feature>
<dbReference type="EnsemblMetazoa" id="CJA07155a.1">
    <property type="protein sequence ID" value="CJA07155a.1"/>
    <property type="gene ID" value="WBGene00126359"/>
</dbReference>
<feature type="transmembrane region" description="Helical" evidence="6">
    <location>
        <begin position="92"/>
        <end position="113"/>
    </location>
</feature>
<dbReference type="CDD" id="cd00637">
    <property type="entry name" value="7tm_classA_rhodopsin-like"/>
    <property type="match status" value="2"/>
</dbReference>
<feature type="transmembrane region" description="Helical" evidence="6">
    <location>
        <begin position="486"/>
        <end position="505"/>
    </location>
</feature>
<dbReference type="Proteomes" id="UP000005237">
    <property type="component" value="Unassembled WGS sequence"/>
</dbReference>
<feature type="compositionally biased region" description="Basic residues" evidence="5">
    <location>
        <begin position="412"/>
        <end position="428"/>
    </location>
</feature>
<feature type="compositionally biased region" description="Basic and acidic residues" evidence="5">
    <location>
        <begin position="383"/>
        <end position="401"/>
    </location>
</feature>
<reference evidence="9" key="1">
    <citation type="submission" date="2010-08" db="EMBL/GenBank/DDBJ databases">
        <authorList>
            <consortium name="Caenorhabditis japonica Sequencing Consortium"/>
            <person name="Wilson R.K."/>
        </authorList>
    </citation>
    <scope>NUCLEOTIDE SEQUENCE [LARGE SCALE GENOMIC DNA]</scope>
    <source>
        <strain evidence="9">DF5081</strain>
    </source>
</reference>
<feature type="transmembrane region" description="Helical" evidence="6">
    <location>
        <begin position="230"/>
        <end position="248"/>
    </location>
</feature>
<dbReference type="Gene3D" id="2.40.50.140">
    <property type="entry name" value="Nucleic acid-binding proteins"/>
    <property type="match status" value="1"/>
</dbReference>
<feature type="compositionally biased region" description="Polar residues" evidence="5">
    <location>
        <begin position="442"/>
        <end position="454"/>
    </location>
</feature>
<keyword evidence="4 6" id="KW-0472">Membrane</keyword>
<dbReference type="InterPro" id="IPR017452">
    <property type="entry name" value="GPCR_Rhodpsn_7TM"/>
</dbReference>
<sequence>MSANDTAETSKMTEMDNIYASIIIFLLSFSGCIFNVIAAIVVLRNPILKNAFGALCFSHTIANFGVLFIFVSWVTPTTVMQYEYTEYTFGKILGQINILFWNACCYSHLAISLNRFLTISMPTKVSKLFNYRNTCMLIGFVWSMAIGHIIPYFWRDTCYVAYDPPSWTWVFGDTPCGYIITTYTDYYTSVAIFVAMSSLDISTFTLLVLYRRSSRLSSTDEVKRRRRVEIRFFTQSCIQGVLFFYEVFNFYYVTTLNTEQWYVFMTSTFAWEFCHCFDGLVVVMFHFKRSFIRKSSQATVVFSRASEATRERQERLGTANSVLRRYGSISRDDEEKDVFFHQTDISKSATEKFYLRTLADVEEFVARFVDGQNVPEASNATRTEGENPRESDEDPVLKADADQSSPTGEKTKKPKKQSKTNQNRKSRGPRQDKRAGDVVDSSAVTENIESSDSSAIGCPGGKVSKIITDEASLSMRCDKTLTQRHALLLFLFITTTWFLEVHTPNFGRIMPTCSKTSKMTKVDDIYASIIIFLLSFSGCIFNVLAAIVVLRNPILKNAFGALCFSHTIANFGVLFIFVSWVTPTTILQYKYTEFTFGKVLGQINILFWNACCYSHLTISFNRFLTISMPTKVNKLFNYRNTCILIGFVWSMAIGHVIPYFWRDTCYVAYDPPSWTWLFGDTPCGYIITTYTDYYTSVAIFVVMSTLDISTFTLLVLYRRSTHLTSSDEMKRRRRVEIRFFTQSCIQGLLFFYEVFAFNYLVTLNTNQWFVFMNSTFAWEICHCLDG</sequence>
<evidence type="ECO:0000256" key="1">
    <source>
        <dbReference type="ARBA" id="ARBA00004370"/>
    </source>
</evidence>
<name>A0A8R1HTN4_CAEJA</name>
<feature type="region of interest" description="Disordered" evidence="5">
    <location>
        <begin position="375"/>
        <end position="456"/>
    </location>
</feature>
<dbReference type="GO" id="GO:0016020">
    <property type="term" value="C:membrane"/>
    <property type="evidence" value="ECO:0007669"/>
    <property type="project" value="UniProtKB-SubCell"/>
</dbReference>
<feature type="domain" description="G-protein coupled receptors family 1 profile" evidence="7">
    <location>
        <begin position="34"/>
        <end position="228"/>
    </location>
</feature>
<feature type="transmembrane region" description="Helical" evidence="6">
    <location>
        <begin position="18"/>
        <end position="43"/>
    </location>
</feature>
<feature type="transmembrane region" description="Helical" evidence="6">
    <location>
        <begin position="697"/>
        <end position="718"/>
    </location>
</feature>
<dbReference type="PROSITE" id="PS50262">
    <property type="entry name" value="G_PROTEIN_RECEP_F1_2"/>
    <property type="match status" value="2"/>
</dbReference>
<reference evidence="8" key="2">
    <citation type="submission" date="2022-06" db="UniProtKB">
        <authorList>
            <consortium name="EnsemblMetazoa"/>
        </authorList>
    </citation>
    <scope>IDENTIFICATION</scope>
    <source>
        <strain evidence="8">DF5081</strain>
    </source>
</reference>
<keyword evidence="3 6" id="KW-1133">Transmembrane helix</keyword>
<keyword evidence="9" id="KW-1185">Reference proteome</keyword>
<keyword evidence="2 6" id="KW-0812">Transmembrane</keyword>
<dbReference type="InterPro" id="IPR019430">
    <property type="entry name" value="7TM_GPCR_serpentine_rcpt_Srx"/>
</dbReference>